<evidence type="ECO:0000256" key="3">
    <source>
        <dbReference type="SAM" id="MobiDB-lite"/>
    </source>
</evidence>
<dbReference type="EMBL" id="MCGR01000012">
    <property type="protein sequence ID" value="ORY88056.1"/>
    <property type="molecule type" value="Genomic_DNA"/>
</dbReference>
<comment type="caution">
    <text evidence="5">The sequence shown here is derived from an EMBL/GenBank/DDBJ whole genome shotgun (WGS) entry which is preliminary data.</text>
</comment>
<dbReference type="STRING" id="106004.A0A1Y2FY00"/>
<feature type="compositionally biased region" description="Low complexity" evidence="3">
    <location>
        <begin position="859"/>
        <end position="876"/>
    </location>
</feature>
<evidence type="ECO:0000259" key="4">
    <source>
        <dbReference type="PROSITE" id="PS50048"/>
    </source>
</evidence>
<sequence length="949" mass="104118">MDHLGGPHLLMEFARAGVSNQASPVAGSTMHSPHHSTPDTASRKRPREDASSGEDGEGEEDQDMKPMGAAGDQQGGAAQMQRSCEECKRRKVKCDRLVPCGNCRRRGTSASCSAESTKPRPPRRTNYALASDVERLTQRLVEVEKMLKIRPNPSSNTPASTTTTPQSHLQHQHQNPHLPRRAPSDLSHSNPATPSVLQQPHRDSPAAIGSAEHEVDELDSDPDLSNLERAATTLEAAAYDSRGAANHRAVDSLPFFDNLTSYNQVGASVLRLKRNGGGPEELELTSSYTSILAPPIESWWSCAAEMGLDLLYTKEQDIALARGRALAEVLKLLPRKEDSFALVKKYFADSPSWMLNATHSVFFLPEHDRLWEMVEQGRQLEVDCLWLSVLFMVYALACGGGFRDEQPVSEAYSSPHSSVFYGAARRLLHLGDWSGAPRARTIQSVVLMCQWVQTASFGGEAGRLLTWIAGAVRVAQALGLHQLGDDLEIMPPDDRAWPPGKNAQKRQMALRLFSSLRLVDYSTSSRYRAYLLNPNHITTAPIDNIDLPAASPTDWQLQPVPRDVITDASFEFAKWQMIEAALEVFETLTNKSTFSYDQILRLDAHYRKVLAELPSVWQPVPPGAPLGTPEMRWKRHACQEAIHNRLARLHRPFLTKGFQEGSPYRFSSEECVASARMVISSHHGIMEITNCIWFSYSHALTAALILFADLFNAIDTGLPAAELDKRSEFLVLASVIFARHHEIESAILKGVAQQGAKVISGLFMAEQKRRHIRDNGAGAPPETFAQILQQITRDLDPKSPSQPTSRLEEPLQATTANRLAPFASAQVYPPQAHQPPPSQSSSNYPPSSSAPYTGPVAPPSHQQQQQQPSQPNAPFPSYDPTLPTFGAAPQQGVNGGGYYPGSYDPTYTEGMFDWSWLDVGGDGSLLAGAGIDGGAMAGVSQFDEVLSGW</sequence>
<accession>A0A1Y2FY00</accession>
<dbReference type="CDD" id="cd00067">
    <property type="entry name" value="GAL4"/>
    <property type="match status" value="1"/>
</dbReference>
<feature type="region of interest" description="Disordered" evidence="3">
    <location>
        <begin position="146"/>
        <end position="224"/>
    </location>
</feature>
<comment type="subcellular location">
    <subcellularLocation>
        <location evidence="1">Nucleus</location>
    </subcellularLocation>
</comment>
<organism evidence="5 6">
    <name type="scientific">Leucosporidium creatinivorum</name>
    <dbReference type="NCBI Taxonomy" id="106004"/>
    <lineage>
        <taxon>Eukaryota</taxon>
        <taxon>Fungi</taxon>
        <taxon>Dikarya</taxon>
        <taxon>Basidiomycota</taxon>
        <taxon>Pucciniomycotina</taxon>
        <taxon>Microbotryomycetes</taxon>
        <taxon>Leucosporidiales</taxon>
        <taxon>Leucosporidium</taxon>
    </lineage>
</organism>
<gene>
    <name evidence="5" type="ORF">BCR35DRAFT_30761</name>
</gene>
<keyword evidence="2" id="KW-0539">Nucleus</keyword>
<feature type="domain" description="Zn(2)-C6 fungal-type" evidence="4">
    <location>
        <begin position="83"/>
        <end position="114"/>
    </location>
</feature>
<dbReference type="InterPro" id="IPR001138">
    <property type="entry name" value="Zn2Cys6_DnaBD"/>
</dbReference>
<dbReference type="OrthoDB" id="3364175at2759"/>
<feature type="region of interest" description="Disordered" evidence="3">
    <location>
        <begin position="828"/>
        <end position="893"/>
    </location>
</feature>
<evidence type="ECO:0000256" key="1">
    <source>
        <dbReference type="ARBA" id="ARBA00004123"/>
    </source>
</evidence>
<proteinExistence type="predicted"/>
<feature type="compositionally biased region" description="Low complexity" evidence="3">
    <location>
        <begin position="151"/>
        <end position="177"/>
    </location>
</feature>
<dbReference type="AlphaFoldDB" id="A0A1Y2FY00"/>
<keyword evidence="6" id="KW-1185">Reference proteome</keyword>
<feature type="compositionally biased region" description="Polar residues" evidence="3">
    <location>
        <begin position="186"/>
        <end position="198"/>
    </location>
</feature>
<dbReference type="InterPro" id="IPR050613">
    <property type="entry name" value="Sec_Metabolite_Reg"/>
</dbReference>
<dbReference type="Pfam" id="PF00172">
    <property type="entry name" value="Zn_clus"/>
    <property type="match status" value="1"/>
</dbReference>
<dbReference type="GO" id="GO:0005634">
    <property type="term" value="C:nucleus"/>
    <property type="evidence" value="ECO:0007669"/>
    <property type="project" value="UniProtKB-SubCell"/>
</dbReference>
<dbReference type="PROSITE" id="PS50048">
    <property type="entry name" value="ZN2_CY6_FUNGAL_2"/>
    <property type="match status" value="1"/>
</dbReference>
<dbReference type="SUPFAM" id="SSF57701">
    <property type="entry name" value="Zn2/Cys6 DNA-binding domain"/>
    <property type="match status" value="1"/>
</dbReference>
<dbReference type="PROSITE" id="PS00463">
    <property type="entry name" value="ZN2_CY6_FUNGAL_1"/>
    <property type="match status" value="1"/>
</dbReference>
<dbReference type="InterPro" id="IPR036864">
    <property type="entry name" value="Zn2-C6_fun-type_DNA-bd_sf"/>
</dbReference>
<feature type="region of interest" description="Disordered" evidence="3">
    <location>
        <begin position="105"/>
        <end position="128"/>
    </location>
</feature>
<evidence type="ECO:0000313" key="6">
    <source>
        <dbReference type="Proteomes" id="UP000193467"/>
    </source>
</evidence>
<dbReference type="Gene3D" id="4.10.240.10">
    <property type="entry name" value="Zn(2)-C6 fungal-type DNA-binding domain"/>
    <property type="match status" value="1"/>
</dbReference>
<feature type="region of interest" description="Disordered" evidence="3">
    <location>
        <begin position="20"/>
        <end position="77"/>
    </location>
</feature>
<feature type="compositionally biased region" description="Acidic residues" evidence="3">
    <location>
        <begin position="51"/>
        <end position="62"/>
    </location>
</feature>
<dbReference type="CDD" id="cd12148">
    <property type="entry name" value="fungal_TF_MHR"/>
    <property type="match status" value="1"/>
</dbReference>
<feature type="compositionally biased region" description="Low complexity" evidence="3">
    <location>
        <begin position="67"/>
        <end position="77"/>
    </location>
</feature>
<dbReference type="PANTHER" id="PTHR31001">
    <property type="entry name" value="UNCHARACTERIZED TRANSCRIPTIONAL REGULATORY PROTEIN"/>
    <property type="match status" value="1"/>
</dbReference>
<dbReference type="Proteomes" id="UP000193467">
    <property type="component" value="Unassembled WGS sequence"/>
</dbReference>
<dbReference type="PANTHER" id="PTHR31001:SF76">
    <property type="entry name" value="ZN(2)-C6 FUNGAL-TYPE DOMAIN-CONTAINING PROTEIN"/>
    <property type="match status" value="1"/>
</dbReference>
<dbReference type="InParanoid" id="A0A1Y2FY00"/>
<feature type="compositionally biased region" description="Low complexity" evidence="3">
    <location>
        <begin position="839"/>
        <end position="852"/>
    </location>
</feature>
<dbReference type="GO" id="GO:0008270">
    <property type="term" value="F:zinc ion binding"/>
    <property type="evidence" value="ECO:0007669"/>
    <property type="project" value="InterPro"/>
</dbReference>
<dbReference type="GO" id="GO:0000981">
    <property type="term" value="F:DNA-binding transcription factor activity, RNA polymerase II-specific"/>
    <property type="evidence" value="ECO:0007669"/>
    <property type="project" value="InterPro"/>
</dbReference>
<reference evidence="5 6" key="1">
    <citation type="submission" date="2016-07" db="EMBL/GenBank/DDBJ databases">
        <title>Pervasive Adenine N6-methylation of Active Genes in Fungi.</title>
        <authorList>
            <consortium name="DOE Joint Genome Institute"/>
            <person name="Mondo S.J."/>
            <person name="Dannebaum R.O."/>
            <person name="Kuo R.C."/>
            <person name="Labutti K."/>
            <person name="Haridas S."/>
            <person name="Kuo A."/>
            <person name="Salamov A."/>
            <person name="Ahrendt S.R."/>
            <person name="Lipzen A."/>
            <person name="Sullivan W."/>
            <person name="Andreopoulos W.B."/>
            <person name="Clum A."/>
            <person name="Lindquist E."/>
            <person name="Daum C."/>
            <person name="Ramamoorthy G.K."/>
            <person name="Gryganskyi A."/>
            <person name="Culley D."/>
            <person name="Magnuson J.K."/>
            <person name="James T.Y."/>
            <person name="O'Malley M.A."/>
            <person name="Stajich J.E."/>
            <person name="Spatafora J.W."/>
            <person name="Visel A."/>
            <person name="Grigoriev I.V."/>
        </authorList>
    </citation>
    <scope>NUCLEOTIDE SEQUENCE [LARGE SCALE GENOMIC DNA]</scope>
    <source>
        <strain evidence="5 6">62-1032</strain>
    </source>
</reference>
<name>A0A1Y2FY00_9BASI</name>
<evidence type="ECO:0000256" key="2">
    <source>
        <dbReference type="ARBA" id="ARBA00023242"/>
    </source>
</evidence>
<dbReference type="SMART" id="SM00066">
    <property type="entry name" value="GAL4"/>
    <property type="match status" value="1"/>
</dbReference>
<protein>
    <recommendedName>
        <fullName evidence="4">Zn(2)-C6 fungal-type domain-containing protein</fullName>
    </recommendedName>
</protein>
<evidence type="ECO:0000313" key="5">
    <source>
        <dbReference type="EMBL" id="ORY88056.1"/>
    </source>
</evidence>